<name>A0A150X3S6_9BACT</name>
<dbReference type="PROSITE" id="PS51257">
    <property type="entry name" value="PROKAR_LIPOPROTEIN"/>
    <property type="match status" value="1"/>
</dbReference>
<accession>A0A150X3S6</accession>
<proteinExistence type="predicted"/>
<evidence type="ECO:0000313" key="2">
    <source>
        <dbReference type="Proteomes" id="UP000075606"/>
    </source>
</evidence>
<reference evidence="1 2" key="1">
    <citation type="submission" date="2016-01" db="EMBL/GenBank/DDBJ databases">
        <title>Genome sequencing of Roseivirga spongicola UST030701-084.</title>
        <authorList>
            <person name="Selvaratnam C."/>
            <person name="Thevarajoo S."/>
            <person name="Goh K.M."/>
            <person name="Ee R."/>
            <person name="Chan K.-G."/>
            <person name="Chong C.S."/>
        </authorList>
    </citation>
    <scope>NUCLEOTIDE SEQUENCE [LARGE SCALE GENOMIC DNA]</scope>
    <source>
        <strain evidence="1 2">UST030701-084</strain>
    </source>
</reference>
<comment type="caution">
    <text evidence="1">The sequence shown here is derived from an EMBL/GenBank/DDBJ whole genome shotgun (WGS) entry which is preliminary data.</text>
</comment>
<organism evidence="1 2">
    <name type="scientific">Roseivirga spongicola</name>
    <dbReference type="NCBI Taxonomy" id="333140"/>
    <lineage>
        <taxon>Bacteria</taxon>
        <taxon>Pseudomonadati</taxon>
        <taxon>Bacteroidota</taxon>
        <taxon>Cytophagia</taxon>
        <taxon>Cytophagales</taxon>
        <taxon>Roseivirgaceae</taxon>
        <taxon>Roseivirga</taxon>
    </lineage>
</organism>
<dbReference type="OrthoDB" id="982614at2"/>
<dbReference type="RefSeq" id="WP_068221599.1">
    <property type="nucleotide sequence ID" value="NZ_CP139724.1"/>
</dbReference>
<sequence length="177" mass="20368">MSGKNILLGLILLVAVCSCKKEQVPIQDDYYFSFDVKISNKITEPTIINGYYGHVLEYNGNFMPSTDGETKKPDTVRNELYLYESSYLEQIQEAKVQKDGTDFYDLKKLEKNDIKPKFIVRPNKSGFYQIDTNQNEYLLLIEARKNLGYYNGGPLKVGGNSNQLRLMNMKIDYNATF</sequence>
<protein>
    <submittedName>
        <fullName evidence="1">Uncharacterized protein</fullName>
    </submittedName>
</protein>
<dbReference type="STRING" id="333140.AWW68_11700"/>
<dbReference type="Proteomes" id="UP000075606">
    <property type="component" value="Unassembled WGS sequence"/>
</dbReference>
<keyword evidence="2" id="KW-1185">Reference proteome</keyword>
<dbReference type="AlphaFoldDB" id="A0A150X3S6"/>
<evidence type="ECO:0000313" key="1">
    <source>
        <dbReference type="EMBL" id="KYG73364.1"/>
    </source>
</evidence>
<gene>
    <name evidence="1" type="ORF">AWW68_11700</name>
</gene>
<dbReference type="EMBL" id="LRPC01000028">
    <property type="protein sequence ID" value="KYG73364.1"/>
    <property type="molecule type" value="Genomic_DNA"/>
</dbReference>